<dbReference type="Proteomes" id="UP000291822">
    <property type="component" value="Unassembled WGS sequence"/>
</dbReference>
<sequence>MPGVVRAGRRLQTPSGHLGGDRRVALGFPHGSGDPLPMELGKHAMSRLSCTAAAAVLALVCAVLPKTLLAGERDTASTSDFIRPGEFTSVRLSPDGKYISALVPRPNMQFENMLVVIDTASGKPLSSVRASSRNEILQYRWVNDHRLVVAAATRLGSLERPSYTGELQAMDADGQHYVYLFGWGGDVGGSSNHMQHGAIARAAFADLLPSAPADDDRYLLVQTQPFTNDRKGSMPSIERLDVVNGESRRILGGPAPHAWMTLDHTGEPRAASGGGYFHPLLWTRDAGGEWVLRNDARSSHEAIWPIGFNRDNSRMYVQVTHAQGPDSIELMDLHSGERSLLYRGEFADPGDLLPTADGKDFFGVITGDGVPTIHYFDRHSIEAQIIDALAGSFPGQLVRLTSFTRDGHLAIVHVSSDRNPGDYYLFDLEKKQARYLFSQRRWLSPKRMRPMQPIAVTARDGVVLHGFLTEPAGKGPFPMVVLPHGGPHGQADAWAFDEETQLLAGHGYAVLQVNYRGSGGYGAQFEQMGYRQWGLSMQDDVTDATRWAVSEGHADASRICIYGGSYGGYAALEGAVREPGLYRCAVGYAGVYDLRIQLDRSDTQRTDAGVDYLHDVLGDDRADLLKRSPIAGVDRIKADLLLIHGGMDERVPYANFKAFTAALDKQGKHYESLTESREGHGFFLPEHRLAMYDKLLDFLDRHIGTGAEPAKAGVAP</sequence>
<dbReference type="InterPro" id="IPR001375">
    <property type="entry name" value="Peptidase_S9_cat"/>
</dbReference>
<evidence type="ECO:0000256" key="1">
    <source>
        <dbReference type="ARBA" id="ARBA00022801"/>
    </source>
</evidence>
<dbReference type="EMBL" id="SJTG01000002">
    <property type="protein sequence ID" value="TCI11154.1"/>
    <property type="molecule type" value="Genomic_DNA"/>
</dbReference>
<dbReference type="GO" id="GO:0006508">
    <property type="term" value="P:proteolysis"/>
    <property type="evidence" value="ECO:0007669"/>
    <property type="project" value="InterPro"/>
</dbReference>
<dbReference type="Pfam" id="PF00326">
    <property type="entry name" value="Peptidase_S9"/>
    <property type="match status" value="1"/>
</dbReference>
<accession>A0A4R0YZY4</accession>
<keyword evidence="1" id="KW-0378">Hydrolase</keyword>
<dbReference type="PANTHER" id="PTHR42776">
    <property type="entry name" value="SERINE PEPTIDASE S9 FAMILY MEMBER"/>
    <property type="match status" value="1"/>
</dbReference>
<name>A0A4R0YZY4_9GAMM</name>
<feature type="region of interest" description="Disordered" evidence="2">
    <location>
        <begin position="1"/>
        <end position="22"/>
    </location>
</feature>
<evidence type="ECO:0000256" key="2">
    <source>
        <dbReference type="SAM" id="MobiDB-lite"/>
    </source>
</evidence>
<evidence type="ECO:0000313" key="4">
    <source>
        <dbReference type="EMBL" id="TCI11154.1"/>
    </source>
</evidence>
<dbReference type="AlphaFoldDB" id="A0A4R0YZY4"/>
<proteinExistence type="predicted"/>
<organism evidence="4 5">
    <name type="scientific">Dyella soli</name>
    <dbReference type="NCBI Taxonomy" id="522319"/>
    <lineage>
        <taxon>Bacteria</taxon>
        <taxon>Pseudomonadati</taxon>
        <taxon>Pseudomonadota</taxon>
        <taxon>Gammaproteobacteria</taxon>
        <taxon>Lysobacterales</taxon>
        <taxon>Rhodanobacteraceae</taxon>
        <taxon>Dyella</taxon>
    </lineage>
</organism>
<feature type="domain" description="Peptidase S9 prolyl oligopeptidase catalytic" evidence="3">
    <location>
        <begin position="494"/>
        <end position="704"/>
    </location>
</feature>
<gene>
    <name evidence="4" type="ORF">EZM97_20295</name>
</gene>
<evidence type="ECO:0000313" key="5">
    <source>
        <dbReference type="Proteomes" id="UP000291822"/>
    </source>
</evidence>
<dbReference type="SUPFAM" id="SSF53474">
    <property type="entry name" value="alpha/beta-Hydrolases"/>
    <property type="match status" value="1"/>
</dbReference>
<evidence type="ECO:0000259" key="3">
    <source>
        <dbReference type="Pfam" id="PF00326"/>
    </source>
</evidence>
<reference evidence="4 5" key="1">
    <citation type="submission" date="2019-02" db="EMBL/GenBank/DDBJ databases">
        <title>Dyella amyloliquefaciens sp. nov., isolated from forest soil.</title>
        <authorList>
            <person name="Gao Z.-H."/>
            <person name="Qiu L.-H."/>
        </authorList>
    </citation>
    <scope>NUCLEOTIDE SEQUENCE [LARGE SCALE GENOMIC DNA]</scope>
    <source>
        <strain evidence="4 5">KACC 12747</strain>
    </source>
</reference>
<comment type="caution">
    <text evidence="4">The sequence shown here is derived from an EMBL/GenBank/DDBJ whole genome shotgun (WGS) entry which is preliminary data.</text>
</comment>
<dbReference type="InterPro" id="IPR029058">
    <property type="entry name" value="AB_hydrolase_fold"/>
</dbReference>
<dbReference type="SUPFAM" id="SSF82171">
    <property type="entry name" value="DPP6 N-terminal domain-like"/>
    <property type="match status" value="1"/>
</dbReference>
<dbReference type="GO" id="GO:0004252">
    <property type="term" value="F:serine-type endopeptidase activity"/>
    <property type="evidence" value="ECO:0007669"/>
    <property type="project" value="TreeGrafter"/>
</dbReference>
<dbReference type="Gene3D" id="3.40.50.1820">
    <property type="entry name" value="alpha/beta hydrolase"/>
    <property type="match status" value="1"/>
</dbReference>
<protein>
    <submittedName>
        <fullName evidence="4">S9 family peptidase</fullName>
    </submittedName>
</protein>
<dbReference type="PANTHER" id="PTHR42776:SF27">
    <property type="entry name" value="DIPEPTIDYL PEPTIDASE FAMILY MEMBER 6"/>
    <property type="match status" value="1"/>
</dbReference>
<keyword evidence="5" id="KW-1185">Reference proteome</keyword>